<organism evidence="1">
    <name type="scientific">Loa loa</name>
    <name type="common">Eye worm</name>
    <name type="synonym">Filaria loa</name>
    <dbReference type="NCBI Taxonomy" id="7209"/>
    <lineage>
        <taxon>Eukaryota</taxon>
        <taxon>Metazoa</taxon>
        <taxon>Ecdysozoa</taxon>
        <taxon>Nematoda</taxon>
        <taxon>Chromadorea</taxon>
        <taxon>Rhabditida</taxon>
        <taxon>Spirurina</taxon>
        <taxon>Spiruromorpha</taxon>
        <taxon>Filarioidea</taxon>
        <taxon>Onchocercidae</taxon>
        <taxon>Loa</taxon>
    </lineage>
</organism>
<dbReference type="EMBL" id="JH712105">
    <property type="protein sequence ID" value="EFO20776.1"/>
    <property type="molecule type" value="Genomic_DNA"/>
</dbReference>
<protein>
    <submittedName>
        <fullName evidence="1">Uncharacterized protein</fullName>
    </submittedName>
</protein>
<accession>A0A1S0TV69</accession>
<dbReference type="CTD" id="9945137"/>
<dbReference type="RefSeq" id="XP_003143296.1">
    <property type="nucleotide sequence ID" value="XM_003143248.1"/>
</dbReference>
<dbReference type="AlphaFoldDB" id="A0A1S0TV69"/>
<gene>
    <name evidence="1" type="ORF">LOAG_07715</name>
</gene>
<dbReference type="KEGG" id="loa:LOAG_07715"/>
<evidence type="ECO:0000313" key="1">
    <source>
        <dbReference type="EMBL" id="EFO20776.1"/>
    </source>
</evidence>
<sequence>MCSIANPCEYKDPCYFNEMTEHIPVNVPMNTRTDCTEVINKATRNDNEGLSKSDPCSTNPCKNGVTYIAKGGKDMITYRINETIKTRSAVDLKYCLSFR</sequence>
<proteinExistence type="predicted"/>
<reference evidence="1" key="1">
    <citation type="submission" date="2012-04" db="EMBL/GenBank/DDBJ databases">
        <title>The Genome Sequence of Loa loa.</title>
        <authorList>
            <consortium name="The Broad Institute Genome Sequencing Platform"/>
            <consortium name="Broad Institute Genome Sequencing Center for Infectious Disease"/>
            <person name="Nutman T.B."/>
            <person name="Fink D.L."/>
            <person name="Russ C."/>
            <person name="Young S."/>
            <person name="Zeng Q."/>
            <person name="Gargeya S."/>
            <person name="Alvarado L."/>
            <person name="Berlin A."/>
            <person name="Chapman S.B."/>
            <person name="Chen Z."/>
            <person name="Freedman E."/>
            <person name="Gellesch M."/>
            <person name="Goldberg J."/>
            <person name="Griggs A."/>
            <person name="Gujja S."/>
            <person name="Heilman E.R."/>
            <person name="Heiman D."/>
            <person name="Howarth C."/>
            <person name="Mehta T."/>
            <person name="Neiman D."/>
            <person name="Pearson M."/>
            <person name="Roberts A."/>
            <person name="Saif S."/>
            <person name="Shea T."/>
            <person name="Shenoy N."/>
            <person name="Sisk P."/>
            <person name="Stolte C."/>
            <person name="Sykes S."/>
            <person name="White J."/>
            <person name="Yandava C."/>
            <person name="Haas B."/>
            <person name="Henn M.R."/>
            <person name="Nusbaum C."/>
            <person name="Birren B."/>
        </authorList>
    </citation>
    <scope>NUCLEOTIDE SEQUENCE [LARGE SCALE GENOMIC DNA]</scope>
</reference>
<dbReference type="InParanoid" id="A0A1S0TV69"/>
<dbReference type="GeneID" id="9945137"/>
<name>A0A1S0TV69_LOALO</name>